<evidence type="ECO:0000313" key="2">
    <source>
        <dbReference type="Proteomes" id="UP000046392"/>
    </source>
</evidence>
<sequence length="197" mass="23540">MEKIDSIIYILQWIISSHLNISISGLPYKFVLKIQKALEERLAPFKSQQNTNNTKMDVTCSQVYRQHHPVTRTEGQIYQTVEPSTSEESHLLKSYNSTNDKSEIKKRKILSWVKKKIFSNHNQIHFRRNEYAFLNCWYQQDKFPSPAQCEEYAEYLNVFSKRNHKTRITGAFVKNWFEKKHDQDHSNTLYLKINKTY</sequence>
<dbReference type="AlphaFoldDB" id="A0A0N5BV01"/>
<protein>
    <submittedName>
        <fullName evidence="3">Homeobox domain-containing protein</fullName>
    </submittedName>
</protein>
<dbReference type="WBParaSite" id="SPAL_0000966900.1">
    <property type="protein sequence ID" value="SPAL_0000966900.1"/>
    <property type="gene ID" value="SPAL_0000966900"/>
</dbReference>
<name>A0A0N5BV01_STREA</name>
<reference evidence="3" key="1">
    <citation type="submission" date="2017-02" db="UniProtKB">
        <authorList>
            <consortium name="WormBaseParasite"/>
        </authorList>
    </citation>
    <scope>IDENTIFICATION</scope>
</reference>
<dbReference type="Proteomes" id="UP000046392">
    <property type="component" value="Unplaced"/>
</dbReference>
<proteinExistence type="predicted"/>
<dbReference type="InterPro" id="IPR009057">
    <property type="entry name" value="Homeodomain-like_sf"/>
</dbReference>
<organism evidence="2 3">
    <name type="scientific">Strongyloides papillosus</name>
    <name type="common">Intestinal threadworm</name>
    <dbReference type="NCBI Taxonomy" id="174720"/>
    <lineage>
        <taxon>Eukaryota</taxon>
        <taxon>Metazoa</taxon>
        <taxon>Ecdysozoa</taxon>
        <taxon>Nematoda</taxon>
        <taxon>Chromadorea</taxon>
        <taxon>Rhabditida</taxon>
        <taxon>Tylenchina</taxon>
        <taxon>Panagrolaimomorpha</taxon>
        <taxon>Strongyloidoidea</taxon>
        <taxon>Strongyloididae</taxon>
        <taxon>Strongyloides</taxon>
    </lineage>
</organism>
<dbReference type="SUPFAM" id="SSF46689">
    <property type="entry name" value="Homeodomain-like"/>
    <property type="match status" value="1"/>
</dbReference>
<keyword evidence="2" id="KW-1185">Reference proteome</keyword>
<evidence type="ECO:0000256" key="1">
    <source>
        <dbReference type="ARBA" id="ARBA00004123"/>
    </source>
</evidence>
<dbReference type="GO" id="GO:0005634">
    <property type="term" value="C:nucleus"/>
    <property type="evidence" value="ECO:0007669"/>
    <property type="project" value="UniProtKB-SubCell"/>
</dbReference>
<accession>A0A0N5BV01</accession>
<comment type="subcellular location">
    <subcellularLocation>
        <location evidence="1">Nucleus</location>
    </subcellularLocation>
</comment>
<evidence type="ECO:0000313" key="3">
    <source>
        <dbReference type="WBParaSite" id="SPAL_0000966900.1"/>
    </source>
</evidence>